<proteinExistence type="predicted"/>
<reference evidence="1" key="1">
    <citation type="journal article" date="2021" name="Environ. Microbiol.">
        <title>Gene family expansions and transcriptome signatures uncover fungal adaptations to wood decay.</title>
        <authorList>
            <person name="Hage H."/>
            <person name="Miyauchi S."/>
            <person name="Viragh M."/>
            <person name="Drula E."/>
            <person name="Min B."/>
            <person name="Chaduli D."/>
            <person name="Navarro D."/>
            <person name="Favel A."/>
            <person name="Norest M."/>
            <person name="Lesage-Meessen L."/>
            <person name="Balint B."/>
            <person name="Merenyi Z."/>
            <person name="de Eugenio L."/>
            <person name="Morin E."/>
            <person name="Martinez A.T."/>
            <person name="Baldrian P."/>
            <person name="Stursova M."/>
            <person name="Martinez M.J."/>
            <person name="Novotny C."/>
            <person name="Magnuson J.K."/>
            <person name="Spatafora J.W."/>
            <person name="Maurice S."/>
            <person name="Pangilinan J."/>
            <person name="Andreopoulos W."/>
            <person name="LaButti K."/>
            <person name="Hundley H."/>
            <person name="Na H."/>
            <person name="Kuo A."/>
            <person name="Barry K."/>
            <person name="Lipzen A."/>
            <person name="Henrissat B."/>
            <person name="Riley R."/>
            <person name="Ahrendt S."/>
            <person name="Nagy L.G."/>
            <person name="Grigoriev I.V."/>
            <person name="Martin F."/>
            <person name="Rosso M.N."/>
        </authorList>
    </citation>
    <scope>NUCLEOTIDE SEQUENCE</scope>
    <source>
        <strain evidence="1">CBS 384.51</strain>
    </source>
</reference>
<dbReference type="EMBL" id="MU274904">
    <property type="protein sequence ID" value="KAI0092333.1"/>
    <property type="molecule type" value="Genomic_DNA"/>
</dbReference>
<dbReference type="Proteomes" id="UP001055072">
    <property type="component" value="Unassembled WGS sequence"/>
</dbReference>
<sequence length="493" mass="55419">MRASTFVALLALSLSAQASWFGNDASASSSSASAQVSGWTSEQYAKAQQVFAGLKADAFDAWDESQLREFLINQGVVEPKGTREQLSLLARQKYRSYTNAASAYSASASSLVSDTGASATSLATQASAIASTAVYGDSRYQASKSISSTYAQATNDISKKLQDSQDYVYSTWDDNKLRKYLEDKGVIKTKQQATRDELLAKMKETYAATTNPVWKAWSDSYIHNWLIDHGLLHSDSQKTRDELVASMNKYYYDTKQFFTNVQDTAYSSWTDSEVKQWLVEHNIIKSDAQLQREKLEKLIADNYSNAKDTIWAGWTDSAIREWLVEHGYLKTDAQKTHDELVALINDKYHDYSSKSTAYLTWPDARLRAYLREHGISEEGLPTSRPGLLQEARIRWVQTQTRSDSLFAKIRDIILSSVGTAEVKLASILDILTGHAESAKKRAHEKYDESKNYANEKVKQAEEKKGEYETAGKKYWNEKVEEAQKNAGKAKVEL</sequence>
<name>A0ACB8UDM7_9APHY</name>
<protein>
    <submittedName>
        <fullName evidence="1">Uncharacterized protein</fullName>
    </submittedName>
</protein>
<accession>A0ACB8UDM7</accession>
<evidence type="ECO:0000313" key="2">
    <source>
        <dbReference type="Proteomes" id="UP001055072"/>
    </source>
</evidence>
<organism evidence="1 2">
    <name type="scientific">Irpex rosettiformis</name>
    <dbReference type="NCBI Taxonomy" id="378272"/>
    <lineage>
        <taxon>Eukaryota</taxon>
        <taxon>Fungi</taxon>
        <taxon>Dikarya</taxon>
        <taxon>Basidiomycota</taxon>
        <taxon>Agaricomycotina</taxon>
        <taxon>Agaricomycetes</taxon>
        <taxon>Polyporales</taxon>
        <taxon>Irpicaceae</taxon>
        <taxon>Irpex</taxon>
    </lineage>
</organism>
<gene>
    <name evidence="1" type="ORF">BDY19DRAFT_991045</name>
</gene>
<comment type="caution">
    <text evidence="1">The sequence shown here is derived from an EMBL/GenBank/DDBJ whole genome shotgun (WGS) entry which is preliminary data.</text>
</comment>
<keyword evidence="2" id="KW-1185">Reference proteome</keyword>
<evidence type="ECO:0000313" key="1">
    <source>
        <dbReference type="EMBL" id="KAI0092333.1"/>
    </source>
</evidence>